<dbReference type="AlphaFoldDB" id="A0A2H0ZUK6"/>
<name>A0A2H0ZUK6_CANAR</name>
<dbReference type="Pfam" id="PF09468">
    <property type="entry name" value="RNase_H2-Ydr279"/>
    <property type="match status" value="1"/>
</dbReference>
<keyword evidence="3 6" id="KW-1133">Transmembrane helix</keyword>
<dbReference type="Pfam" id="PF04172">
    <property type="entry name" value="LrgB"/>
    <property type="match status" value="1"/>
</dbReference>
<dbReference type="PANTHER" id="PTHR30249:SF0">
    <property type="entry name" value="PLASTIDAL GLYCOLATE_GLYCERATE TRANSLOCATOR 1, CHLOROPLASTIC"/>
    <property type="match status" value="1"/>
</dbReference>
<evidence type="ECO:0000256" key="3">
    <source>
        <dbReference type="ARBA" id="ARBA00022989"/>
    </source>
</evidence>
<evidence type="ECO:0000313" key="10">
    <source>
        <dbReference type="Proteomes" id="UP000230249"/>
    </source>
</evidence>
<feature type="domain" description="Ribonuclease H2 subunit B wHTH" evidence="7">
    <location>
        <begin position="670"/>
        <end position="800"/>
    </location>
</feature>
<evidence type="ECO:0000313" key="8">
    <source>
        <dbReference type="EMBL" id="KAK8443380.1"/>
    </source>
</evidence>
<dbReference type="VEuPathDB" id="FungiDB:CJJ07_001831"/>
<dbReference type="PANTHER" id="PTHR30249">
    <property type="entry name" value="PUTATIVE SEROTONIN TRANSPORTER"/>
    <property type="match status" value="1"/>
</dbReference>
<dbReference type="VEuPathDB" id="FungiDB:B9J08_003887"/>
<feature type="transmembrane region" description="Helical" evidence="6">
    <location>
        <begin position="378"/>
        <end position="396"/>
    </location>
</feature>
<reference evidence="8 10" key="3">
    <citation type="journal article" date="2018" name="Nat. Commun.">
        <title>Genomic insights into multidrug-resistance, mating and virulence in Candida auris and related emerging species.</title>
        <authorList>
            <person name="Munoz J.F."/>
            <person name="Gade L."/>
            <person name="Chow N.A."/>
            <person name="Loparev V.N."/>
            <person name="Juieng P."/>
            <person name="Berkow E.L."/>
            <person name="Farrer R.A."/>
            <person name="Litvintseva A.P."/>
            <person name="Cuomo C.A."/>
        </authorList>
    </citation>
    <scope>GENOME REANNOTATION</scope>
    <source>
        <strain evidence="8 10">B8441</strain>
    </source>
</reference>
<dbReference type="VEuPathDB" id="FungiDB:QG37_00689"/>
<gene>
    <name evidence="9" type="ORF">B9J08_003887</name>
    <name evidence="8" type="ORF">B9J08_01745</name>
</gene>
<organism evidence="9">
    <name type="scientific">Candidozyma auris</name>
    <name type="common">Yeast</name>
    <name type="synonym">Candida auris</name>
    <dbReference type="NCBI Taxonomy" id="498019"/>
    <lineage>
        <taxon>Eukaryota</taxon>
        <taxon>Fungi</taxon>
        <taxon>Dikarya</taxon>
        <taxon>Ascomycota</taxon>
        <taxon>Saccharomycotina</taxon>
        <taxon>Pichiomycetes</taxon>
        <taxon>Metschnikowiaceae</taxon>
        <taxon>Candidozyma</taxon>
    </lineage>
</organism>
<evidence type="ECO:0000256" key="4">
    <source>
        <dbReference type="ARBA" id="ARBA00023136"/>
    </source>
</evidence>
<feature type="transmembrane region" description="Helical" evidence="6">
    <location>
        <begin position="146"/>
        <end position="168"/>
    </location>
</feature>
<accession>A0A2H0ZUK6</accession>
<proteinExistence type="predicted"/>
<dbReference type="OMA" id="LRWMNLF"/>
<comment type="caution">
    <text evidence="9">The sequence shown here is derived from an EMBL/GenBank/DDBJ whole genome shotgun (WGS) entry which is preliminary data.</text>
</comment>
<keyword evidence="10" id="KW-1185">Reference proteome</keyword>
<dbReference type="Proteomes" id="UP000230249">
    <property type="component" value="Unassembled WGS sequence"/>
</dbReference>
<dbReference type="VEuPathDB" id="FungiDB:CJI96_0002413"/>
<reference evidence="8" key="4">
    <citation type="submission" date="2024-03" db="EMBL/GenBank/DDBJ databases">
        <title>Improved genome assembly of Candida auris strain B8441 and annotation of B11205.</title>
        <authorList>
            <person name="Cauldron N.C."/>
            <person name="Shea T."/>
            <person name="Cuomo C.A."/>
        </authorList>
    </citation>
    <scope>NUCLEOTIDE SEQUENCE</scope>
    <source>
        <strain evidence="8">B8441</strain>
    </source>
</reference>
<feature type="transmembrane region" description="Helical" evidence="6">
    <location>
        <begin position="116"/>
        <end position="134"/>
    </location>
</feature>
<comment type="subcellular location">
    <subcellularLocation>
        <location evidence="1">Membrane</location>
        <topology evidence="1">Multi-pass membrane protein</topology>
    </subcellularLocation>
</comment>
<evidence type="ECO:0000259" key="7">
    <source>
        <dbReference type="Pfam" id="PF09468"/>
    </source>
</evidence>
<evidence type="ECO:0000256" key="5">
    <source>
        <dbReference type="SAM" id="MobiDB-lite"/>
    </source>
</evidence>
<dbReference type="InterPro" id="IPR019024">
    <property type="entry name" value="RNase_H2_suB_wHTH"/>
</dbReference>
<feature type="region of interest" description="Disordered" evidence="5">
    <location>
        <begin position="825"/>
        <end position="852"/>
    </location>
</feature>
<protein>
    <recommendedName>
        <fullName evidence="7">Ribonuclease H2 subunit B wHTH domain-containing protein</fullName>
    </recommendedName>
</protein>
<feature type="transmembrane region" description="Helical" evidence="6">
    <location>
        <begin position="61"/>
        <end position="84"/>
    </location>
</feature>
<evidence type="ECO:0000256" key="2">
    <source>
        <dbReference type="ARBA" id="ARBA00022692"/>
    </source>
</evidence>
<dbReference type="VEuPathDB" id="FungiDB:CJI97_003959"/>
<evidence type="ECO:0000256" key="6">
    <source>
        <dbReference type="SAM" id="Phobius"/>
    </source>
</evidence>
<dbReference type="VEuPathDB" id="FungiDB:CJJ09_000227"/>
<dbReference type="Gene3D" id="1.10.20.120">
    <property type="match status" value="1"/>
</dbReference>
<reference evidence="9 10" key="1">
    <citation type="journal article" date="2017" name="Clin. Infect. Dis.">
        <title>Simultaneous emergence of multidrug-resistant Candida auris on 3 continents confirmed by whole-genome sequencing and epidemiological analyses.</title>
        <authorList>
            <person name="Lockhart S.R."/>
            <person name="Etienne K.A."/>
            <person name="Vallabhaneni S."/>
            <person name="Farooqi J."/>
            <person name="Chowdhary A."/>
            <person name="Govender N.P."/>
            <person name="Colombo A.L."/>
            <person name="Calvo B."/>
            <person name="Cuomo C.A."/>
            <person name="Desjardins C.A."/>
            <person name="Berkow E.L."/>
            <person name="Castanheira M."/>
            <person name="Magobo R.E."/>
            <person name="Jabeen K."/>
            <person name="Asghar R.J."/>
            <person name="Meis J.F."/>
            <person name="Jackson B."/>
            <person name="Chiller T."/>
            <person name="Litvintseva A.P."/>
        </authorList>
    </citation>
    <scope>NUCLEOTIDE SEQUENCE [LARGE SCALE GENOMIC DNA]</scope>
    <source>
        <strain evidence="9 10">B8441</strain>
    </source>
</reference>
<feature type="transmembrane region" description="Helical" evidence="6">
    <location>
        <begin position="28"/>
        <end position="49"/>
    </location>
</feature>
<feature type="transmembrane region" description="Helical" evidence="6">
    <location>
        <begin position="479"/>
        <end position="500"/>
    </location>
</feature>
<dbReference type="EMBL" id="PEKT02000007">
    <property type="protein sequence ID" value="PIS52273.1"/>
    <property type="molecule type" value="Genomic_DNA"/>
</dbReference>
<evidence type="ECO:0000256" key="1">
    <source>
        <dbReference type="ARBA" id="ARBA00004141"/>
    </source>
</evidence>
<keyword evidence="2 6" id="KW-0812">Transmembrane</keyword>
<keyword evidence="4 6" id="KW-0472">Membrane</keyword>
<dbReference type="EMBL" id="PEKT03000001">
    <property type="protein sequence ID" value="KAK8443380.1"/>
    <property type="molecule type" value="Genomic_DNA"/>
</dbReference>
<feature type="compositionally biased region" description="Polar residues" evidence="5">
    <location>
        <begin position="825"/>
        <end position="834"/>
    </location>
</feature>
<feature type="transmembrane region" description="Helical" evidence="6">
    <location>
        <begin position="512"/>
        <end position="531"/>
    </location>
</feature>
<dbReference type="GO" id="GO:0016020">
    <property type="term" value="C:membrane"/>
    <property type="evidence" value="ECO:0007669"/>
    <property type="project" value="UniProtKB-SubCell"/>
</dbReference>
<dbReference type="InterPro" id="IPR007300">
    <property type="entry name" value="CidB/LrgB"/>
</dbReference>
<feature type="transmembrane region" description="Helical" evidence="6">
    <location>
        <begin position="537"/>
        <end position="560"/>
    </location>
</feature>
<evidence type="ECO:0000313" key="9">
    <source>
        <dbReference type="EMBL" id="PIS52273.1"/>
    </source>
</evidence>
<sequence>MIKGSPLVLLKELSVGFGYGLWFSRHHLIHSFIIIPLGIVILFTILYGLNVLLSDELKIQFPASVLGMLINLIALCVLDAVASLKDSSQKPIAMLGNASWWMLEKYLMIIKPSMNFSLKWINVFFIPSFVVLPLSDHITFIECLKIAGVFVVGGAALMIFDVYSIILLKKLLYALSILKVDDKYGSSTGAHLIPKESGESPNDDSEMNGLPFLNVNHSYISAINDITTIDLTQLRSVKTAPEHKSRPYNCSNNSIGMDVVEEDNLRRFSTSPNILQEQPSEATSDTHMSLRSSFSQADKSKDPIAHLSGISRSTTVFISNYIDWFLFFAMFVVSLPLYYVSSIHIMLFYHLSLTVLSYYVALLIPIKVPHLRKFAHPILISTVLILFICFIGSLIYHKGVPQGFLQDLQFYKTGKTYLRLFNNKAMYNNGEIIPEFHRNFTAVPLWPGCGDILSSLMDISIVSLSLPMFTHRRDFKNNFWVLMPPILASMALTFFCYPLVCYHIGISPERSIGFIGRSVTLALGTPLIGALGGSVSLMAVCTILSGILGVLVGDSFFSLLRISSDDFVTRGVTLDSKIILLPHDIRDAQIIGVRFGGRDRSLLIADDQILELLEVVGHSSFDFSPLPQLSTSEAVKSILFEDATGKGYCLQRANFILATKFDIIYYFGAVFYEHSSFSARYQSSNDIRDSLDDLGVISDWNDHVCKALDSSLELLCEMVREGDETYFRFSKSKLHKILFRRVEKLRDFIIKTPSSSLSQSIKRSLASNVALPNDILHAQSLKYAIDMVIASYFTPSFKDEFIESSNYSFDALNSYLEMEKVQNANEKPISTDSSSQKKKVGSRKGNSKSLKVAAGKGALDSFFRRT</sequence>
<reference evidence="9" key="2">
    <citation type="submission" date="2017-11" db="EMBL/GenBank/DDBJ databases">
        <title>Candida auris genome assembly and annotation.</title>
        <authorList>
            <person name="Munoz J.F."/>
            <person name="Gade L.G."/>
            <person name="Chow N.A."/>
            <person name="Litvintseva A.P."/>
            <person name="Loparev V.N."/>
            <person name="Cuomo C.A."/>
        </authorList>
    </citation>
    <scope>NUCLEOTIDE SEQUENCE</scope>
    <source>
        <strain evidence="9">B8441</strain>
    </source>
</reference>
<feature type="transmembrane region" description="Helical" evidence="6">
    <location>
        <begin position="321"/>
        <end position="341"/>
    </location>
</feature>
<feature type="compositionally biased region" description="Basic residues" evidence="5">
    <location>
        <begin position="836"/>
        <end position="846"/>
    </location>
</feature>
<feature type="transmembrane region" description="Helical" evidence="6">
    <location>
        <begin position="347"/>
        <end position="366"/>
    </location>
</feature>